<dbReference type="Proteomes" id="UP001604336">
    <property type="component" value="Unassembled WGS sequence"/>
</dbReference>
<dbReference type="AlphaFoldDB" id="A0ABD1SGP9"/>
<sequence length="105" mass="11635">MVVFENSSEIGAFPALILRESIIATASAARRRRMTELPPTIRRNWAASSPQWCAISRLVGCHKVSSLEAMVVGPGTQRWSLRSFPNSSRLHIAYSNMQNPHASTI</sequence>
<reference evidence="2" key="1">
    <citation type="submission" date="2024-07" db="EMBL/GenBank/DDBJ databases">
        <title>Two chromosome-level genome assemblies of Korean endemic species Abeliophyllum distichum and Forsythia ovata (Oleaceae).</title>
        <authorList>
            <person name="Jang H."/>
        </authorList>
    </citation>
    <scope>NUCLEOTIDE SEQUENCE [LARGE SCALE GENOMIC DNA]</scope>
</reference>
<evidence type="ECO:0000313" key="1">
    <source>
        <dbReference type="EMBL" id="KAL2499651.1"/>
    </source>
</evidence>
<dbReference type="EMBL" id="JBFOLK010000007">
    <property type="protein sequence ID" value="KAL2499651.1"/>
    <property type="molecule type" value="Genomic_DNA"/>
</dbReference>
<keyword evidence="2" id="KW-1185">Reference proteome</keyword>
<accession>A0ABD1SGP9</accession>
<name>A0ABD1SGP9_9LAMI</name>
<proteinExistence type="predicted"/>
<comment type="caution">
    <text evidence="1">The sequence shown here is derived from an EMBL/GenBank/DDBJ whole genome shotgun (WGS) entry which is preliminary data.</text>
</comment>
<protein>
    <submittedName>
        <fullName evidence="1">Nucleotide-binding protein</fullName>
    </submittedName>
</protein>
<organism evidence="1 2">
    <name type="scientific">Abeliophyllum distichum</name>
    <dbReference type="NCBI Taxonomy" id="126358"/>
    <lineage>
        <taxon>Eukaryota</taxon>
        <taxon>Viridiplantae</taxon>
        <taxon>Streptophyta</taxon>
        <taxon>Embryophyta</taxon>
        <taxon>Tracheophyta</taxon>
        <taxon>Spermatophyta</taxon>
        <taxon>Magnoliopsida</taxon>
        <taxon>eudicotyledons</taxon>
        <taxon>Gunneridae</taxon>
        <taxon>Pentapetalae</taxon>
        <taxon>asterids</taxon>
        <taxon>lamiids</taxon>
        <taxon>Lamiales</taxon>
        <taxon>Oleaceae</taxon>
        <taxon>Forsythieae</taxon>
        <taxon>Abeliophyllum</taxon>
    </lineage>
</organism>
<gene>
    <name evidence="1" type="ORF">Adt_25201</name>
</gene>
<evidence type="ECO:0000313" key="2">
    <source>
        <dbReference type="Proteomes" id="UP001604336"/>
    </source>
</evidence>